<evidence type="ECO:0000313" key="1">
    <source>
        <dbReference type="EMBL" id="KAJ8386676.1"/>
    </source>
</evidence>
<gene>
    <name evidence="1" type="ORF">AAFF_G00167920</name>
</gene>
<sequence length="141" mass="15519">MLKIYSFRSAESWLNICKQNGRPLHQWRPKDTHFQWEALRCGSPALYLDFRVRLRLASSERRAARRGVAWRRLGPVWSALSACAGFARRCQAPHARACVKGAGADLAALGLVSGPPAPGQGRVICGTARSARPRLLDCHGS</sequence>
<proteinExistence type="predicted"/>
<comment type="caution">
    <text evidence="1">The sequence shown here is derived from an EMBL/GenBank/DDBJ whole genome shotgun (WGS) entry which is preliminary data.</text>
</comment>
<dbReference type="Proteomes" id="UP001221898">
    <property type="component" value="Unassembled WGS sequence"/>
</dbReference>
<name>A0AAD7RPN1_9TELE</name>
<protein>
    <submittedName>
        <fullName evidence="1">Uncharacterized protein</fullName>
    </submittedName>
</protein>
<reference evidence="1" key="1">
    <citation type="journal article" date="2023" name="Science">
        <title>Genome structures resolve the early diversification of teleost fishes.</title>
        <authorList>
            <person name="Parey E."/>
            <person name="Louis A."/>
            <person name="Montfort J."/>
            <person name="Bouchez O."/>
            <person name="Roques C."/>
            <person name="Iampietro C."/>
            <person name="Lluch J."/>
            <person name="Castinel A."/>
            <person name="Donnadieu C."/>
            <person name="Desvignes T."/>
            <person name="Floi Bucao C."/>
            <person name="Jouanno E."/>
            <person name="Wen M."/>
            <person name="Mejri S."/>
            <person name="Dirks R."/>
            <person name="Jansen H."/>
            <person name="Henkel C."/>
            <person name="Chen W.J."/>
            <person name="Zahm M."/>
            <person name="Cabau C."/>
            <person name="Klopp C."/>
            <person name="Thompson A.W."/>
            <person name="Robinson-Rechavi M."/>
            <person name="Braasch I."/>
            <person name="Lecointre G."/>
            <person name="Bobe J."/>
            <person name="Postlethwait J.H."/>
            <person name="Berthelot C."/>
            <person name="Roest Crollius H."/>
            <person name="Guiguen Y."/>
        </authorList>
    </citation>
    <scope>NUCLEOTIDE SEQUENCE</scope>
    <source>
        <strain evidence="1">NC1722</strain>
    </source>
</reference>
<dbReference type="EMBL" id="JAINUG010000224">
    <property type="protein sequence ID" value="KAJ8386676.1"/>
    <property type="molecule type" value="Genomic_DNA"/>
</dbReference>
<keyword evidence="2" id="KW-1185">Reference proteome</keyword>
<evidence type="ECO:0000313" key="2">
    <source>
        <dbReference type="Proteomes" id="UP001221898"/>
    </source>
</evidence>
<dbReference type="AlphaFoldDB" id="A0AAD7RPN1"/>
<organism evidence="1 2">
    <name type="scientific">Aldrovandia affinis</name>
    <dbReference type="NCBI Taxonomy" id="143900"/>
    <lineage>
        <taxon>Eukaryota</taxon>
        <taxon>Metazoa</taxon>
        <taxon>Chordata</taxon>
        <taxon>Craniata</taxon>
        <taxon>Vertebrata</taxon>
        <taxon>Euteleostomi</taxon>
        <taxon>Actinopterygii</taxon>
        <taxon>Neopterygii</taxon>
        <taxon>Teleostei</taxon>
        <taxon>Notacanthiformes</taxon>
        <taxon>Halosauridae</taxon>
        <taxon>Aldrovandia</taxon>
    </lineage>
</organism>
<accession>A0AAD7RPN1</accession>